<dbReference type="NCBIfam" id="TIGR00035">
    <property type="entry name" value="asp_race"/>
    <property type="match status" value="1"/>
</dbReference>
<dbReference type="PANTHER" id="PTHR21198">
    <property type="entry name" value="GLUTAMATE RACEMASE"/>
    <property type="match status" value="1"/>
</dbReference>
<protein>
    <submittedName>
        <fullName evidence="3">Aspartate/glutamate racemase family protein</fullName>
    </submittedName>
</protein>
<dbReference type="Gene3D" id="3.40.50.1860">
    <property type="match status" value="2"/>
</dbReference>
<proteinExistence type="inferred from homology"/>
<comment type="caution">
    <text evidence="3">The sequence shown here is derived from an EMBL/GenBank/DDBJ whole genome shotgun (WGS) entry which is preliminary data.</text>
</comment>
<evidence type="ECO:0000313" key="4">
    <source>
        <dbReference type="Proteomes" id="UP000309668"/>
    </source>
</evidence>
<dbReference type="Proteomes" id="UP000309668">
    <property type="component" value="Unassembled WGS sequence"/>
</dbReference>
<sequence>MKTIGLIGGMSWESSVHYYRLINQSVRAARGGIASAPLVMHSFDFAEIAALQSAGEWDALGDKLADAGRGLHGAGAEALLICTNTMHKLAEQVDTVSPARLIHIVDPLADAVLAAGHRKLGLLGTRFTMNEPFYSKRLAAKGLEVILPAPEARDELNRIIFEELCAGTICDKARSFYCEVIADMAARGAEAVALACTEIMLLVKPCDSSLPVFDTTELHAAAAVDFILS</sequence>
<dbReference type="Pfam" id="PF01177">
    <property type="entry name" value="Asp_Glu_race"/>
    <property type="match status" value="1"/>
</dbReference>
<dbReference type="InterPro" id="IPR015942">
    <property type="entry name" value="Asp/Glu/hydantoin_racemase"/>
</dbReference>
<dbReference type="OrthoDB" id="9803739at2"/>
<evidence type="ECO:0000256" key="1">
    <source>
        <dbReference type="ARBA" id="ARBA00007847"/>
    </source>
</evidence>
<gene>
    <name evidence="3" type="ORF">FEV51_04665</name>
</gene>
<evidence type="ECO:0000256" key="2">
    <source>
        <dbReference type="ARBA" id="ARBA00023235"/>
    </source>
</evidence>
<keyword evidence="4" id="KW-1185">Reference proteome</keyword>
<dbReference type="PANTHER" id="PTHR21198:SF7">
    <property type="entry name" value="ASPARTATE-GLUTAMATE RACEMASE FAMILY"/>
    <property type="match status" value="1"/>
</dbReference>
<reference evidence="3 4" key="1">
    <citation type="submission" date="2019-05" db="EMBL/GenBank/DDBJ databases">
        <title>Erythrobacter marisflavi sp. nov., isolated from isolated from water of an estuary environment.</title>
        <authorList>
            <person name="Yoon J.-H."/>
        </authorList>
    </citation>
    <scope>NUCLEOTIDE SEQUENCE [LARGE SCALE GENOMIC DNA]</scope>
    <source>
        <strain evidence="3 4">KEM-5</strain>
    </source>
</reference>
<dbReference type="SUPFAM" id="SSF53681">
    <property type="entry name" value="Aspartate/glutamate racemase"/>
    <property type="match status" value="2"/>
</dbReference>
<dbReference type="RefSeq" id="WP_138616470.1">
    <property type="nucleotide sequence ID" value="NZ_VCAO01000002.1"/>
</dbReference>
<comment type="similarity">
    <text evidence="1">Belongs to the aspartate/glutamate racemases family.</text>
</comment>
<organism evidence="3 4">
    <name type="scientific">Qipengyuania marisflavi</name>
    <dbReference type="NCBI Taxonomy" id="2486356"/>
    <lineage>
        <taxon>Bacteria</taxon>
        <taxon>Pseudomonadati</taxon>
        <taxon>Pseudomonadota</taxon>
        <taxon>Alphaproteobacteria</taxon>
        <taxon>Sphingomonadales</taxon>
        <taxon>Erythrobacteraceae</taxon>
        <taxon>Qipengyuania</taxon>
    </lineage>
</organism>
<dbReference type="InterPro" id="IPR004380">
    <property type="entry name" value="Asp_race"/>
</dbReference>
<dbReference type="InterPro" id="IPR001920">
    <property type="entry name" value="Asp/Glu_race"/>
</dbReference>
<evidence type="ECO:0000313" key="3">
    <source>
        <dbReference type="EMBL" id="TMM48696.1"/>
    </source>
</evidence>
<dbReference type="AlphaFoldDB" id="A0A5S3PY47"/>
<keyword evidence="2" id="KW-0413">Isomerase</keyword>
<dbReference type="GO" id="GO:0047661">
    <property type="term" value="F:amino-acid racemase activity"/>
    <property type="evidence" value="ECO:0007669"/>
    <property type="project" value="InterPro"/>
</dbReference>
<name>A0A5S3PY47_9SPHN</name>
<dbReference type="EMBL" id="VCAO01000002">
    <property type="protein sequence ID" value="TMM48696.1"/>
    <property type="molecule type" value="Genomic_DNA"/>
</dbReference>
<accession>A0A5S3PY47</accession>